<dbReference type="RefSeq" id="WP_218139527.1">
    <property type="nucleotide sequence ID" value="NZ_FOHV01000021.1"/>
</dbReference>
<evidence type="ECO:0000256" key="2">
    <source>
        <dbReference type="ARBA" id="ARBA00022448"/>
    </source>
</evidence>
<feature type="transmembrane region" description="Helical" evidence="8">
    <location>
        <begin position="158"/>
        <end position="175"/>
    </location>
</feature>
<dbReference type="PANTHER" id="PTHR43005">
    <property type="entry name" value="BLR7065 PROTEIN"/>
    <property type="match status" value="1"/>
</dbReference>
<dbReference type="CDD" id="cd06261">
    <property type="entry name" value="TM_PBP2"/>
    <property type="match status" value="1"/>
</dbReference>
<dbReference type="PROSITE" id="PS50928">
    <property type="entry name" value="ABC_TM1"/>
    <property type="match status" value="1"/>
</dbReference>
<dbReference type="Proteomes" id="UP000242642">
    <property type="component" value="Unassembled WGS sequence"/>
</dbReference>
<reference evidence="11" key="1">
    <citation type="submission" date="2016-10" db="EMBL/GenBank/DDBJ databases">
        <authorList>
            <person name="Varghese N."/>
            <person name="Submissions S."/>
        </authorList>
    </citation>
    <scope>NUCLEOTIDE SEQUENCE [LARGE SCALE GENOMIC DNA]</scope>
    <source>
        <strain evidence="11">DSM 18579</strain>
    </source>
</reference>
<feature type="transmembrane region" description="Helical" evidence="8">
    <location>
        <begin position="20"/>
        <end position="44"/>
    </location>
</feature>
<keyword evidence="6 8" id="KW-1133">Transmembrane helix</keyword>
<dbReference type="STRING" id="1123402.SAMN02583745_02184"/>
<keyword evidence="3" id="KW-1003">Cell membrane</keyword>
<evidence type="ECO:0000256" key="6">
    <source>
        <dbReference type="ARBA" id="ARBA00022989"/>
    </source>
</evidence>
<keyword evidence="7 8" id="KW-0472">Membrane</keyword>
<keyword evidence="10" id="KW-0762">Sugar transport</keyword>
<protein>
    <submittedName>
        <fullName evidence="10">Multiple sugar transport system permease protein</fullName>
    </submittedName>
</protein>
<dbReference type="InterPro" id="IPR000515">
    <property type="entry name" value="MetI-like"/>
</dbReference>
<feature type="transmembrane region" description="Helical" evidence="8">
    <location>
        <begin position="228"/>
        <end position="250"/>
    </location>
</feature>
<feature type="transmembrane region" description="Helical" evidence="8">
    <location>
        <begin position="116"/>
        <end position="138"/>
    </location>
</feature>
<keyword evidence="5 8" id="KW-0812">Transmembrane</keyword>
<evidence type="ECO:0000256" key="3">
    <source>
        <dbReference type="ARBA" id="ARBA00022475"/>
    </source>
</evidence>
<dbReference type="GO" id="GO:0005886">
    <property type="term" value="C:plasma membrane"/>
    <property type="evidence" value="ECO:0007669"/>
    <property type="project" value="UniProtKB-SubCell"/>
</dbReference>
<dbReference type="AlphaFoldDB" id="A0A1I0DYU3"/>
<evidence type="ECO:0000256" key="5">
    <source>
        <dbReference type="ARBA" id="ARBA00022692"/>
    </source>
</evidence>
<comment type="subcellular location">
    <subcellularLocation>
        <location evidence="1">Cell inner membrane</location>
        <topology evidence="1">Multi-pass membrane protein</topology>
    </subcellularLocation>
    <subcellularLocation>
        <location evidence="8">Cell membrane</location>
        <topology evidence="8">Multi-pass membrane protein</topology>
    </subcellularLocation>
</comment>
<dbReference type="SUPFAM" id="SSF161098">
    <property type="entry name" value="MetI-like"/>
    <property type="match status" value="1"/>
</dbReference>
<dbReference type="InterPro" id="IPR035906">
    <property type="entry name" value="MetI-like_sf"/>
</dbReference>
<feature type="transmembrane region" description="Helical" evidence="8">
    <location>
        <begin position="80"/>
        <end position="104"/>
    </location>
</feature>
<keyword evidence="11" id="KW-1185">Reference proteome</keyword>
<dbReference type="GO" id="GO:0055085">
    <property type="term" value="P:transmembrane transport"/>
    <property type="evidence" value="ECO:0007669"/>
    <property type="project" value="InterPro"/>
</dbReference>
<dbReference type="PANTHER" id="PTHR43005:SF1">
    <property type="entry name" value="SPERMIDINE_PUTRESCINE TRANSPORT SYSTEM PERMEASE PROTEIN"/>
    <property type="match status" value="1"/>
</dbReference>
<organism evidence="10 11">
    <name type="scientific">Thorsellia anophelis DSM 18579</name>
    <dbReference type="NCBI Taxonomy" id="1123402"/>
    <lineage>
        <taxon>Bacteria</taxon>
        <taxon>Pseudomonadati</taxon>
        <taxon>Pseudomonadota</taxon>
        <taxon>Gammaproteobacteria</taxon>
        <taxon>Enterobacterales</taxon>
        <taxon>Thorselliaceae</taxon>
        <taxon>Thorsellia</taxon>
    </lineage>
</organism>
<comment type="similarity">
    <text evidence="8">Belongs to the binding-protein-dependent transport system permease family.</text>
</comment>
<dbReference type="Pfam" id="PF00528">
    <property type="entry name" value="BPD_transp_1"/>
    <property type="match status" value="1"/>
</dbReference>
<dbReference type="EMBL" id="FOHV01000021">
    <property type="protein sequence ID" value="SET37893.1"/>
    <property type="molecule type" value="Genomic_DNA"/>
</dbReference>
<evidence type="ECO:0000313" key="11">
    <source>
        <dbReference type="Proteomes" id="UP000242642"/>
    </source>
</evidence>
<name>A0A1I0DYU3_9GAMM</name>
<dbReference type="Gene3D" id="1.10.3720.10">
    <property type="entry name" value="MetI-like"/>
    <property type="match status" value="1"/>
</dbReference>
<gene>
    <name evidence="10" type="ORF">SAMN02583745_02184</name>
</gene>
<evidence type="ECO:0000256" key="8">
    <source>
        <dbReference type="RuleBase" id="RU363032"/>
    </source>
</evidence>
<accession>A0A1I0DYU3</accession>
<evidence type="ECO:0000256" key="4">
    <source>
        <dbReference type="ARBA" id="ARBA00022519"/>
    </source>
</evidence>
<evidence type="ECO:0000313" key="10">
    <source>
        <dbReference type="EMBL" id="SET37893.1"/>
    </source>
</evidence>
<keyword evidence="2 8" id="KW-0813">Transport</keyword>
<proteinExistence type="inferred from homology"/>
<evidence type="ECO:0000256" key="7">
    <source>
        <dbReference type="ARBA" id="ARBA00023136"/>
    </source>
</evidence>
<keyword evidence="4" id="KW-0997">Cell inner membrane</keyword>
<evidence type="ECO:0000259" key="9">
    <source>
        <dbReference type="PROSITE" id="PS50928"/>
    </source>
</evidence>
<feature type="domain" description="ABC transmembrane type-1" evidence="9">
    <location>
        <begin position="81"/>
        <end position="291"/>
    </location>
</feature>
<sequence length="299" mass="33129">MMAQSKTKSFQLTPQAKSALMFFSPAIILLTIFTLIPVAIALMFSMTNYTMTGVNSRALNFIGFENFTTMFEDPDLGRSILNTLIFTFCSAIVGQQVLGFTLAYLMRGKGKNFRRFIGICVLAGWVTPELVASFNLFAFFAEEGTLNYILSWIGIRPIEWLFTFPMVSIIIANIWRGTAFSMMIYEAALADLPDSVEEAARIDGASKWQIIYKIILPIIKNTATTNMILVTLQTIGVFGLIFALTGGGPGGKTETLSIFIYKQAFVSYQVGYGVAISLFMLLLGIAISLLYIRSMRSDI</sequence>
<evidence type="ECO:0000256" key="1">
    <source>
        <dbReference type="ARBA" id="ARBA00004429"/>
    </source>
</evidence>
<feature type="transmembrane region" description="Helical" evidence="8">
    <location>
        <begin position="270"/>
        <end position="292"/>
    </location>
</feature>